<feature type="transmembrane region" description="Helical" evidence="1">
    <location>
        <begin position="230"/>
        <end position="248"/>
    </location>
</feature>
<protein>
    <submittedName>
        <fullName evidence="2">ABC-2 family transporter protein</fullName>
    </submittedName>
</protein>
<dbReference type="OrthoDB" id="4420358at2"/>
<dbReference type="PATRIC" id="fig|136857.5.peg.2346"/>
<name>A0A0G3HCW0_9CORY</name>
<evidence type="ECO:0000313" key="2">
    <source>
        <dbReference type="EMBL" id="AKK09783.1"/>
    </source>
</evidence>
<feature type="transmembrane region" description="Helical" evidence="1">
    <location>
        <begin position="20"/>
        <end position="39"/>
    </location>
</feature>
<dbReference type="Pfam" id="PF12730">
    <property type="entry name" value="ABC2_membrane_4"/>
    <property type="match status" value="1"/>
</dbReference>
<feature type="transmembrane region" description="Helical" evidence="1">
    <location>
        <begin position="103"/>
        <end position="125"/>
    </location>
</feature>
<dbReference type="Proteomes" id="UP000035540">
    <property type="component" value="Chromosome"/>
</dbReference>
<evidence type="ECO:0000313" key="3">
    <source>
        <dbReference type="Proteomes" id="UP000035540"/>
    </source>
</evidence>
<keyword evidence="1" id="KW-0812">Transmembrane</keyword>
<dbReference type="KEGG" id="cted:CTEST_11880"/>
<evidence type="ECO:0000256" key="1">
    <source>
        <dbReference type="SAM" id="Phobius"/>
    </source>
</evidence>
<feature type="transmembrane region" description="Helical" evidence="1">
    <location>
        <begin position="51"/>
        <end position="76"/>
    </location>
</feature>
<reference evidence="2 3" key="1">
    <citation type="journal article" date="2015" name="Genome Announc.">
        <title>Complete Genome Sequence of the Type Strain Corynebacterium testudinoris DSM 44614, Recovered from Necrotic Lesions in the Mouth of a Tortoise.</title>
        <authorList>
            <person name="Ruckert C."/>
            <person name="Kriete M."/>
            <person name="Jaenicke S."/>
            <person name="Winkler A."/>
            <person name="Tauch A."/>
        </authorList>
    </citation>
    <scope>NUCLEOTIDE SEQUENCE [LARGE SCALE GENOMIC DNA]</scope>
    <source>
        <strain evidence="2 3">DSM 44614</strain>
    </source>
</reference>
<proteinExistence type="predicted"/>
<keyword evidence="1" id="KW-1133">Transmembrane helix</keyword>
<keyword evidence="3" id="KW-1185">Reference proteome</keyword>
<organism evidence="2 3">
    <name type="scientific">Corynebacterium testudinoris</name>
    <dbReference type="NCBI Taxonomy" id="136857"/>
    <lineage>
        <taxon>Bacteria</taxon>
        <taxon>Bacillati</taxon>
        <taxon>Actinomycetota</taxon>
        <taxon>Actinomycetes</taxon>
        <taxon>Mycobacteriales</taxon>
        <taxon>Corynebacteriaceae</taxon>
        <taxon>Corynebacterium</taxon>
    </lineage>
</organism>
<gene>
    <name evidence="2" type="ORF">CTEST_11880</name>
</gene>
<sequence length="253" mass="27854">MFINTLASEWTKLRTTRSFWWTTALFVLMSVGWAGVMGYTAMEADGGFPTIWASSIATAVYLLGFCVLMIQAIMIITTEYRYQVQSVTYLATPRRWTVALAKLLLYAAIAAILTFVVVVAGFLLADALAPASAAALFEPFKDESALLIMWTFPTAAAALVVFSQGMALLLRQTAGTVALMLVWFMGLESIVRLIPNWGNDIARFLPFENLNAFVMNTPVQDAPWGVHGSGVYFFAWAVVLWVLGVVALQRRDA</sequence>
<dbReference type="AlphaFoldDB" id="A0A0G3HCW0"/>
<keyword evidence="1" id="KW-0472">Membrane</keyword>
<accession>A0A0G3HCW0</accession>
<feature type="transmembrane region" description="Helical" evidence="1">
    <location>
        <begin position="145"/>
        <end position="170"/>
    </location>
</feature>
<dbReference type="STRING" id="136857.CTEST_11880"/>
<dbReference type="EMBL" id="CP011545">
    <property type="protein sequence ID" value="AKK09783.1"/>
    <property type="molecule type" value="Genomic_DNA"/>
</dbReference>
<feature type="transmembrane region" description="Helical" evidence="1">
    <location>
        <begin position="177"/>
        <end position="195"/>
    </location>
</feature>
<reference evidence="3" key="2">
    <citation type="submission" date="2015-05" db="EMBL/GenBank/DDBJ databases">
        <title>Complete genome sequence of Corynebacterium testudinoris DSM 44614, recovered from necrotic lesions in the mouth of a tortoise.</title>
        <authorList>
            <person name="Ruckert C."/>
            <person name="Albersmeier A."/>
            <person name="Winkler A."/>
            <person name="Tauch A."/>
        </authorList>
    </citation>
    <scope>NUCLEOTIDE SEQUENCE [LARGE SCALE GENOMIC DNA]</scope>
    <source>
        <strain evidence="3">DSM 44614</strain>
    </source>
</reference>
<dbReference type="RefSeq" id="WP_047253888.1">
    <property type="nucleotide sequence ID" value="NZ_CP011545.1"/>
</dbReference>